<dbReference type="Proteomes" id="UP001212997">
    <property type="component" value="Unassembled WGS sequence"/>
</dbReference>
<gene>
    <name evidence="2" type="ORF">NLI96_g11382</name>
</gene>
<dbReference type="InterPro" id="IPR011009">
    <property type="entry name" value="Kinase-like_dom_sf"/>
</dbReference>
<dbReference type="Gene3D" id="1.10.510.10">
    <property type="entry name" value="Transferase(Phosphotransferase) domain 1"/>
    <property type="match status" value="1"/>
</dbReference>
<proteinExistence type="predicted"/>
<keyword evidence="3" id="KW-1185">Reference proteome</keyword>
<dbReference type="EMBL" id="JANAWD010000749">
    <property type="protein sequence ID" value="KAJ3476120.1"/>
    <property type="molecule type" value="Genomic_DNA"/>
</dbReference>
<dbReference type="InterPro" id="IPR000719">
    <property type="entry name" value="Prot_kinase_dom"/>
</dbReference>
<evidence type="ECO:0000313" key="2">
    <source>
        <dbReference type="EMBL" id="KAJ3476120.1"/>
    </source>
</evidence>
<reference evidence="2" key="1">
    <citation type="submission" date="2022-07" db="EMBL/GenBank/DDBJ databases">
        <title>Genome Sequence of Physisporinus lineatus.</title>
        <authorList>
            <person name="Buettner E."/>
        </authorList>
    </citation>
    <scope>NUCLEOTIDE SEQUENCE</scope>
    <source>
        <strain evidence="2">VT162</strain>
    </source>
</reference>
<protein>
    <recommendedName>
        <fullName evidence="1">Protein kinase domain-containing protein</fullName>
    </recommendedName>
</protein>
<dbReference type="SMART" id="SM00220">
    <property type="entry name" value="S_TKc"/>
    <property type="match status" value="1"/>
</dbReference>
<dbReference type="GO" id="GO:0004672">
    <property type="term" value="F:protein kinase activity"/>
    <property type="evidence" value="ECO:0007669"/>
    <property type="project" value="InterPro"/>
</dbReference>
<dbReference type="AlphaFoldDB" id="A0AAD5YDF6"/>
<sequence>MSRIDDDFISRAATDEELLVIMPYEAWWRDRYDLLLSRGYQLRPRLRPGWVPSWTTNGKEIWSCEDSAYIMATKYNVVDAVKTSNGDQVLIKKIKTGSDELRIGLYLSSSELREDPRNHCVPILDYFEDEEDETISFMVMPLLRHFDNPKFGPVNELLDFGDQIFEGLCFMHAQGVAHRYRYENAPHIMASHDLVFRDCANLNIMMNAKSMYPDGFHPVHDTHDLSRSFFVPHYTRSERRPKYYFIDFGISSYFPTDDDTLVVGLDGRDNEVPELSSTIPYNPYKTDIFIIGNLLKKEFVCKYSNVDFLIPLILVLTDKDPNKRPTAFEAQQLWKYVRDSVSVVNRYWRLREREDDGYITTAVWDIVSFTRRTVRLSQWAPRLDDYLGGL</sequence>
<organism evidence="2 3">
    <name type="scientific">Meripilus lineatus</name>
    <dbReference type="NCBI Taxonomy" id="2056292"/>
    <lineage>
        <taxon>Eukaryota</taxon>
        <taxon>Fungi</taxon>
        <taxon>Dikarya</taxon>
        <taxon>Basidiomycota</taxon>
        <taxon>Agaricomycotina</taxon>
        <taxon>Agaricomycetes</taxon>
        <taxon>Polyporales</taxon>
        <taxon>Meripilaceae</taxon>
        <taxon>Meripilus</taxon>
    </lineage>
</organism>
<dbReference type="SUPFAM" id="SSF56112">
    <property type="entry name" value="Protein kinase-like (PK-like)"/>
    <property type="match status" value="1"/>
</dbReference>
<name>A0AAD5YDF6_9APHY</name>
<dbReference type="GO" id="GO:0005524">
    <property type="term" value="F:ATP binding"/>
    <property type="evidence" value="ECO:0007669"/>
    <property type="project" value="InterPro"/>
</dbReference>
<accession>A0AAD5YDF6</accession>
<evidence type="ECO:0000313" key="3">
    <source>
        <dbReference type="Proteomes" id="UP001212997"/>
    </source>
</evidence>
<evidence type="ECO:0000259" key="1">
    <source>
        <dbReference type="SMART" id="SM00220"/>
    </source>
</evidence>
<comment type="caution">
    <text evidence="2">The sequence shown here is derived from an EMBL/GenBank/DDBJ whole genome shotgun (WGS) entry which is preliminary data.</text>
</comment>
<feature type="domain" description="Protein kinase" evidence="1">
    <location>
        <begin position="75"/>
        <end position="335"/>
    </location>
</feature>